<dbReference type="RefSeq" id="WP_150088749.1">
    <property type="nucleotide sequence ID" value="NZ_VWSF01000008.1"/>
</dbReference>
<gene>
    <name evidence="1" type="ORF">F0145_12505</name>
</gene>
<accession>A0A5M6DDW2</accession>
<reference evidence="1 2" key="1">
    <citation type="submission" date="2019-09" db="EMBL/GenBank/DDBJ databases">
        <title>Genome sequence and assembly of Adhaeribacter sp.</title>
        <authorList>
            <person name="Chhetri G."/>
        </authorList>
    </citation>
    <scope>NUCLEOTIDE SEQUENCE [LARGE SCALE GENOMIC DNA]</scope>
    <source>
        <strain evidence="1 2">DK36</strain>
    </source>
</reference>
<evidence type="ECO:0008006" key="3">
    <source>
        <dbReference type="Google" id="ProtNLM"/>
    </source>
</evidence>
<name>A0A5M6DDW2_9BACT</name>
<sequence length="134" mass="15321">MQHLRIFSVAFFLLTFTCTIALGQAINEDLIIGKWKFVKATTGNTELAYQYNGDPLLTFEKGGHWITEDTNPKYRQSGSWKIENNILIRDPEVSGLGDIGPYTRVIDKLTKTDLVFYAPDNGARTFTFYFTRIE</sequence>
<organism evidence="1 2">
    <name type="scientific">Adhaeribacter rhizoryzae</name>
    <dbReference type="NCBI Taxonomy" id="2607907"/>
    <lineage>
        <taxon>Bacteria</taxon>
        <taxon>Pseudomonadati</taxon>
        <taxon>Bacteroidota</taxon>
        <taxon>Cytophagia</taxon>
        <taxon>Cytophagales</taxon>
        <taxon>Hymenobacteraceae</taxon>
        <taxon>Adhaeribacter</taxon>
    </lineage>
</organism>
<dbReference type="AlphaFoldDB" id="A0A5M6DDW2"/>
<evidence type="ECO:0000313" key="1">
    <source>
        <dbReference type="EMBL" id="KAA5545747.1"/>
    </source>
</evidence>
<dbReference type="EMBL" id="VWSF01000008">
    <property type="protein sequence ID" value="KAA5545747.1"/>
    <property type="molecule type" value="Genomic_DNA"/>
</dbReference>
<comment type="caution">
    <text evidence="1">The sequence shown here is derived from an EMBL/GenBank/DDBJ whole genome shotgun (WGS) entry which is preliminary data.</text>
</comment>
<keyword evidence="2" id="KW-1185">Reference proteome</keyword>
<evidence type="ECO:0000313" key="2">
    <source>
        <dbReference type="Proteomes" id="UP000323426"/>
    </source>
</evidence>
<proteinExistence type="predicted"/>
<protein>
    <recommendedName>
        <fullName evidence="3">Lipocalin-like domain-containing protein</fullName>
    </recommendedName>
</protein>
<dbReference type="Proteomes" id="UP000323426">
    <property type="component" value="Unassembled WGS sequence"/>
</dbReference>